<comment type="caution">
    <text evidence="2">The sequence shown here is derived from an EMBL/GenBank/DDBJ whole genome shotgun (WGS) entry which is preliminary data.</text>
</comment>
<keyword evidence="3" id="KW-1185">Reference proteome</keyword>
<evidence type="ECO:0000313" key="3">
    <source>
        <dbReference type="Proteomes" id="UP001285908"/>
    </source>
</evidence>
<dbReference type="EMBL" id="JAULSX010000006">
    <property type="protein sequence ID" value="KAK3489240.1"/>
    <property type="molecule type" value="Genomic_DNA"/>
</dbReference>
<dbReference type="GeneID" id="87877179"/>
<feature type="compositionally biased region" description="Low complexity" evidence="1">
    <location>
        <begin position="1"/>
        <end position="25"/>
    </location>
</feature>
<sequence>MPPKRAANGAAPNQPAAQRQRLAPAAPSPSPPPFPPALAPRSPTIIPEEIKTQLVLAALTTHDDVCAFELFCSDWKICNRQREKPQLEEILRKLRVDVYTPSSQTLGVQAGQGEEQFYGELKSYFAGHSMRRTQCPLFGDGAHGFENKHCEKCGCVPFQKEVLMEGVGAWDTDWEGKLDPEARGWEGAVWTGRLRKGMGYRGNGRDGRRKEVEPWDQMVEEARTTGINAYMTSIRNTRMGKFLAREVKRERTLRSDRLVVLNQRATKWLGRFTQRGLGRRVRSGLEGMITWGDEMVGLLPFIEGFTERFDDNGYLRVATGAPASSAVAAAVKARPFNQVKKHLSPEPPNQEPWVLYRRIRHLMINSDPYLNLEVGIDYPRYGIIPPTEPPAATVLANMSGVRDRVYFEHMVPLYVDYQALTNLETLYLDLRHVTKRKFGTTQFQMEEVVQLARRLEGKNLRLLVIAGLRTGGAYWWGERELNIEEIEGFEIQNPADWRNVNWLLEFRGALRPGGKLILVDSYFNDFPWLRHWPWTNPLNADGPMPQGHVPMGGFPVFVNNFIDNESDSNEDDDNEFDDNEDDDNEDDDLTEETSSEETSSEETSSGESI</sequence>
<feature type="compositionally biased region" description="Acidic residues" evidence="1">
    <location>
        <begin position="564"/>
        <end position="600"/>
    </location>
</feature>
<accession>A0AAJ0MPF6</accession>
<reference evidence="2 3" key="1">
    <citation type="journal article" date="2023" name="Mol. Phylogenet. Evol.">
        <title>Genome-scale phylogeny and comparative genomics of the fungal order Sordariales.</title>
        <authorList>
            <person name="Hensen N."/>
            <person name="Bonometti L."/>
            <person name="Westerberg I."/>
            <person name="Brannstrom I.O."/>
            <person name="Guillou S."/>
            <person name="Cros-Aarteil S."/>
            <person name="Calhoun S."/>
            <person name="Haridas S."/>
            <person name="Kuo A."/>
            <person name="Mondo S."/>
            <person name="Pangilinan J."/>
            <person name="Riley R."/>
            <person name="LaButti K."/>
            <person name="Andreopoulos B."/>
            <person name="Lipzen A."/>
            <person name="Chen C."/>
            <person name="Yan M."/>
            <person name="Daum C."/>
            <person name="Ng V."/>
            <person name="Clum A."/>
            <person name="Steindorff A."/>
            <person name="Ohm R.A."/>
            <person name="Martin F."/>
            <person name="Silar P."/>
            <person name="Natvig D.O."/>
            <person name="Lalanne C."/>
            <person name="Gautier V."/>
            <person name="Ament-Velasquez S.L."/>
            <person name="Kruys A."/>
            <person name="Hutchinson M.I."/>
            <person name="Powell A.J."/>
            <person name="Barry K."/>
            <person name="Miller A.N."/>
            <person name="Grigoriev I.V."/>
            <person name="Debuchy R."/>
            <person name="Gladieux P."/>
            <person name="Hiltunen Thoren M."/>
            <person name="Johannesson H."/>
        </authorList>
    </citation>
    <scope>NUCLEOTIDE SEQUENCE [LARGE SCALE GENOMIC DNA]</scope>
    <source>
        <strain evidence="2 3">FGSC 10403</strain>
    </source>
</reference>
<protein>
    <submittedName>
        <fullName evidence="2">Uncharacterized protein</fullName>
    </submittedName>
</protein>
<feature type="compositionally biased region" description="Pro residues" evidence="1">
    <location>
        <begin position="26"/>
        <end position="38"/>
    </location>
</feature>
<proteinExistence type="predicted"/>
<gene>
    <name evidence="2" type="ORF">B0T23DRAFT_414244</name>
</gene>
<name>A0AAJ0MPF6_9PEZI</name>
<feature type="region of interest" description="Disordered" evidence="1">
    <location>
        <begin position="560"/>
        <end position="609"/>
    </location>
</feature>
<evidence type="ECO:0000256" key="1">
    <source>
        <dbReference type="SAM" id="MobiDB-lite"/>
    </source>
</evidence>
<dbReference type="AlphaFoldDB" id="A0AAJ0MPF6"/>
<dbReference type="RefSeq" id="XP_062690947.1">
    <property type="nucleotide sequence ID" value="XM_062839557.1"/>
</dbReference>
<evidence type="ECO:0000313" key="2">
    <source>
        <dbReference type="EMBL" id="KAK3489240.1"/>
    </source>
</evidence>
<dbReference type="Proteomes" id="UP001285908">
    <property type="component" value="Unassembled WGS sequence"/>
</dbReference>
<organism evidence="2 3">
    <name type="scientific">Neurospora hispaniola</name>
    <dbReference type="NCBI Taxonomy" id="588809"/>
    <lineage>
        <taxon>Eukaryota</taxon>
        <taxon>Fungi</taxon>
        <taxon>Dikarya</taxon>
        <taxon>Ascomycota</taxon>
        <taxon>Pezizomycotina</taxon>
        <taxon>Sordariomycetes</taxon>
        <taxon>Sordariomycetidae</taxon>
        <taxon>Sordariales</taxon>
        <taxon>Sordariaceae</taxon>
        <taxon>Neurospora</taxon>
    </lineage>
</organism>
<feature type="region of interest" description="Disordered" evidence="1">
    <location>
        <begin position="1"/>
        <end position="42"/>
    </location>
</feature>